<dbReference type="InterPro" id="IPR036388">
    <property type="entry name" value="WH-like_DNA-bd_sf"/>
</dbReference>
<dbReference type="STRING" id="3708.A0A078GC19"/>
<dbReference type="SUPFAM" id="SSF52949">
    <property type="entry name" value="Macro domain-like"/>
    <property type="match status" value="1"/>
</dbReference>
<gene>
    <name evidence="10" type="primary">BnaA01g18590D</name>
    <name evidence="10" type="ORF">GSBRNA2T00021295001</name>
</gene>
<reference evidence="10 11" key="1">
    <citation type="journal article" date="2014" name="Science">
        <title>Plant genetics. Early allopolyploid evolution in the post-Neolithic Brassica napus oilseed genome.</title>
        <authorList>
            <person name="Chalhoub B."/>
            <person name="Denoeud F."/>
            <person name="Liu S."/>
            <person name="Parkin I.A."/>
            <person name="Tang H."/>
            <person name="Wang X."/>
            <person name="Chiquet J."/>
            <person name="Belcram H."/>
            <person name="Tong C."/>
            <person name="Samans B."/>
            <person name="Correa M."/>
            <person name="Da Silva C."/>
            <person name="Just J."/>
            <person name="Falentin C."/>
            <person name="Koh C.S."/>
            <person name="Le Clainche I."/>
            <person name="Bernard M."/>
            <person name="Bento P."/>
            <person name="Noel B."/>
            <person name="Labadie K."/>
            <person name="Alberti A."/>
            <person name="Charles M."/>
            <person name="Arnaud D."/>
            <person name="Guo H."/>
            <person name="Daviaud C."/>
            <person name="Alamery S."/>
            <person name="Jabbari K."/>
            <person name="Zhao M."/>
            <person name="Edger P.P."/>
            <person name="Chelaifa H."/>
            <person name="Tack D."/>
            <person name="Lassalle G."/>
            <person name="Mestiri I."/>
            <person name="Schnel N."/>
            <person name="Le Paslier M.C."/>
            <person name="Fan G."/>
            <person name="Renault V."/>
            <person name="Bayer P.E."/>
            <person name="Golicz A.A."/>
            <person name="Manoli S."/>
            <person name="Lee T.H."/>
            <person name="Thi V.H."/>
            <person name="Chalabi S."/>
            <person name="Hu Q."/>
            <person name="Fan C."/>
            <person name="Tollenaere R."/>
            <person name="Lu Y."/>
            <person name="Battail C."/>
            <person name="Shen J."/>
            <person name="Sidebottom C.H."/>
            <person name="Wang X."/>
            <person name="Canaguier A."/>
            <person name="Chauveau A."/>
            <person name="Berard A."/>
            <person name="Deniot G."/>
            <person name="Guan M."/>
            <person name="Liu Z."/>
            <person name="Sun F."/>
            <person name="Lim Y.P."/>
            <person name="Lyons E."/>
            <person name="Town C.D."/>
            <person name="Bancroft I."/>
            <person name="Wang X."/>
            <person name="Meng J."/>
            <person name="Ma J."/>
            <person name="Pires J.C."/>
            <person name="King G.J."/>
            <person name="Brunel D."/>
            <person name="Delourme R."/>
            <person name="Renard M."/>
            <person name="Aury J.M."/>
            <person name="Adams K.L."/>
            <person name="Batley J."/>
            <person name="Snowdon R.J."/>
            <person name="Tost J."/>
            <person name="Edwards D."/>
            <person name="Zhou Y."/>
            <person name="Hua W."/>
            <person name="Sharpe A.G."/>
            <person name="Paterson A.H."/>
            <person name="Guan C."/>
            <person name="Wincker P."/>
        </authorList>
    </citation>
    <scope>NUCLEOTIDE SEQUENCE [LARGE SCALE GENOMIC DNA]</scope>
    <source>
        <strain evidence="11">cv. Darmor-bzh</strain>
    </source>
</reference>
<organism evidence="10 11">
    <name type="scientific">Brassica napus</name>
    <name type="common">Rape</name>
    <dbReference type="NCBI Taxonomy" id="3708"/>
    <lineage>
        <taxon>Eukaryota</taxon>
        <taxon>Viridiplantae</taxon>
        <taxon>Streptophyta</taxon>
        <taxon>Embryophyta</taxon>
        <taxon>Tracheophyta</taxon>
        <taxon>Spermatophyta</taxon>
        <taxon>Magnoliopsida</taxon>
        <taxon>eudicotyledons</taxon>
        <taxon>Gunneridae</taxon>
        <taxon>Pentapetalae</taxon>
        <taxon>rosids</taxon>
        <taxon>malvids</taxon>
        <taxon>Brassicales</taxon>
        <taxon>Brassicaceae</taxon>
        <taxon>Brassiceae</taxon>
        <taxon>Brassica</taxon>
    </lineage>
</organism>
<dbReference type="GO" id="GO:0005737">
    <property type="term" value="C:cytoplasm"/>
    <property type="evidence" value="ECO:0000318"/>
    <property type="project" value="GO_Central"/>
</dbReference>
<dbReference type="AlphaFoldDB" id="A0A078GC19"/>
<dbReference type="Gene3D" id="3.40.220.10">
    <property type="entry name" value="Leucine Aminopeptidase, subunit E, domain 1"/>
    <property type="match status" value="1"/>
</dbReference>
<keyword evidence="11" id="KW-1185">Reference proteome</keyword>
<keyword evidence="7" id="KW-0539">Nucleus</keyword>
<dbReference type="Proteomes" id="UP000028999">
    <property type="component" value="Unassembled WGS sequence"/>
</dbReference>
<dbReference type="SMART" id="SM00415">
    <property type="entry name" value="HSF"/>
    <property type="match status" value="1"/>
</dbReference>
<evidence type="ECO:0000256" key="7">
    <source>
        <dbReference type="ARBA" id="ARBA00023242"/>
    </source>
</evidence>
<dbReference type="GO" id="GO:0003700">
    <property type="term" value="F:DNA-binding transcription factor activity"/>
    <property type="evidence" value="ECO:0007669"/>
    <property type="project" value="InterPro"/>
</dbReference>
<protein>
    <submittedName>
        <fullName evidence="10">BnaA01g18590D protein</fullName>
    </submittedName>
</protein>
<dbReference type="Pfam" id="PF00447">
    <property type="entry name" value="HSF_DNA-bind"/>
    <property type="match status" value="1"/>
</dbReference>
<keyword evidence="4" id="KW-0645">Protease</keyword>
<evidence type="ECO:0000256" key="8">
    <source>
        <dbReference type="RuleBase" id="RU004020"/>
    </source>
</evidence>
<dbReference type="SUPFAM" id="SSF53187">
    <property type="entry name" value="Zn-dependent exopeptidases"/>
    <property type="match status" value="1"/>
</dbReference>
<comment type="subcellular location">
    <subcellularLocation>
        <location evidence="1">Nucleus</location>
    </subcellularLocation>
</comment>
<evidence type="ECO:0000256" key="3">
    <source>
        <dbReference type="ARBA" id="ARBA00022438"/>
    </source>
</evidence>
<dbReference type="GO" id="GO:0008233">
    <property type="term" value="F:peptidase activity"/>
    <property type="evidence" value="ECO:0000318"/>
    <property type="project" value="GO_Central"/>
</dbReference>
<dbReference type="Gene3D" id="3.40.630.10">
    <property type="entry name" value="Zn peptidases"/>
    <property type="match status" value="1"/>
</dbReference>
<keyword evidence="3" id="KW-0031">Aminopeptidase</keyword>
<keyword evidence="6" id="KW-0238">DNA-binding</keyword>
<dbReference type="Gene3D" id="1.10.10.10">
    <property type="entry name" value="Winged helix-like DNA-binding domain superfamily/Winged helix DNA-binding domain"/>
    <property type="match status" value="1"/>
</dbReference>
<dbReference type="GO" id="GO:0006508">
    <property type="term" value="P:proteolysis"/>
    <property type="evidence" value="ECO:0000318"/>
    <property type="project" value="GO_Central"/>
</dbReference>
<proteinExistence type="inferred from homology"/>
<evidence type="ECO:0000256" key="2">
    <source>
        <dbReference type="ARBA" id="ARBA00009528"/>
    </source>
</evidence>
<dbReference type="GO" id="GO:0030145">
    <property type="term" value="F:manganese ion binding"/>
    <property type="evidence" value="ECO:0007669"/>
    <property type="project" value="InterPro"/>
</dbReference>
<dbReference type="GO" id="GO:0070006">
    <property type="term" value="F:metalloaminopeptidase activity"/>
    <property type="evidence" value="ECO:0007669"/>
    <property type="project" value="InterPro"/>
</dbReference>
<feature type="domain" description="HSF-type DNA-binding" evidence="9">
    <location>
        <begin position="8"/>
        <end position="129"/>
    </location>
</feature>
<evidence type="ECO:0000313" key="10">
    <source>
        <dbReference type="EMBL" id="CDY22921.1"/>
    </source>
</evidence>
<evidence type="ECO:0000256" key="5">
    <source>
        <dbReference type="ARBA" id="ARBA00022801"/>
    </source>
</evidence>
<sequence>MAHRSATGSYSFFMELYENVNDHSLDAIISWTNNSNNSFIVWDVPRFCTRILPKSVEFGKNFSEFVSELRHHGFLRIDHLETLMGLGFLTLVGVTEKDSTRDATSKFENPILNKLDAHVSGLLDLVSSEEDFAGKPGKSASSPAAFQDLGEAVATIAKASQSSSVAVALSSHDNESKLSSVSALELDCRYKSESKKPSLSSVDIIGFGTGPELENKLKYAEDVSYGVIFGRELINSPANVLTPAVISDEASKVASTYSDVFSANILNEEQCRELKMGSYLAVASASAKANPPFFIHLVYRPPSGSVRTKHVLIGKGLTFDSDGYNIKAGPGSSINLMKFDMGGSAAILCAAKAIGEIKHPGVEVHFIVAVCENMISGTGMRHGDVITASNEKTIELNKTTTQMLKVV</sequence>
<dbReference type="InterPro" id="IPR000232">
    <property type="entry name" value="HSF_DNA-bd"/>
</dbReference>
<dbReference type="GO" id="GO:0005634">
    <property type="term" value="C:nucleus"/>
    <property type="evidence" value="ECO:0007669"/>
    <property type="project" value="UniProtKB-SubCell"/>
</dbReference>
<dbReference type="PRINTS" id="PR00481">
    <property type="entry name" value="LAMNOPPTDASE"/>
</dbReference>
<name>A0A078GC19_BRANA</name>
<dbReference type="PANTHER" id="PTHR11963">
    <property type="entry name" value="LEUCINE AMINOPEPTIDASE-RELATED"/>
    <property type="match status" value="1"/>
</dbReference>
<dbReference type="InterPro" id="IPR011356">
    <property type="entry name" value="Leucine_aapep/pepB"/>
</dbReference>
<dbReference type="InterPro" id="IPR000819">
    <property type="entry name" value="Peptidase_M17_C"/>
</dbReference>
<accession>A0A078GC19</accession>
<evidence type="ECO:0000256" key="1">
    <source>
        <dbReference type="ARBA" id="ARBA00004123"/>
    </source>
</evidence>
<comment type="similarity">
    <text evidence="8">Belongs to the HSF family.</text>
</comment>
<keyword evidence="5" id="KW-0378">Hydrolase</keyword>
<dbReference type="PANTHER" id="PTHR11963:SF42">
    <property type="entry name" value="CYTOSOL AMINOPEPTIDASE DOMAIN-CONTAINING PROTEIN"/>
    <property type="match status" value="1"/>
</dbReference>
<dbReference type="Gramene" id="CDY22921">
    <property type="protein sequence ID" value="CDY22921"/>
    <property type="gene ID" value="GSBRNA2T00021295001"/>
</dbReference>
<dbReference type="Pfam" id="PF00883">
    <property type="entry name" value="Peptidase_M17"/>
    <property type="match status" value="1"/>
</dbReference>
<dbReference type="PaxDb" id="3708-A0A078GC19"/>
<dbReference type="SMR" id="A0A078GC19"/>
<evidence type="ECO:0000313" key="11">
    <source>
        <dbReference type="Proteomes" id="UP000028999"/>
    </source>
</evidence>
<evidence type="ECO:0000259" key="9">
    <source>
        <dbReference type="SMART" id="SM00415"/>
    </source>
</evidence>
<evidence type="ECO:0000256" key="6">
    <source>
        <dbReference type="ARBA" id="ARBA00023125"/>
    </source>
</evidence>
<dbReference type="SUPFAM" id="SSF46785">
    <property type="entry name" value="Winged helix' DNA-binding domain"/>
    <property type="match status" value="1"/>
</dbReference>
<comment type="similarity">
    <text evidence="2">Belongs to the peptidase M17 family.</text>
</comment>
<dbReference type="GO" id="GO:0043565">
    <property type="term" value="F:sequence-specific DNA binding"/>
    <property type="evidence" value="ECO:0007669"/>
    <property type="project" value="InterPro"/>
</dbReference>
<evidence type="ECO:0000256" key="4">
    <source>
        <dbReference type="ARBA" id="ARBA00022670"/>
    </source>
</evidence>
<dbReference type="EMBL" id="LK032137">
    <property type="protein sequence ID" value="CDY22921.1"/>
    <property type="molecule type" value="Genomic_DNA"/>
</dbReference>
<dbReference type="InterPro" id="IPR036390">
    <property type="entry name" value="WH_DNA-bd_sf"/>
</dbReference>
<dbReference type="InterPro" id="IPR043472">
    <property type="entry name" value="Macro_dom-like"/>
</dbReference>